<proteinExistence type="predicted"/>
<keyword evidence="1" id="KW-0812">Transmembrane</keyword>
<dbReference type="AlphaFoldDB" id="A0A9X4KQW6"/>
<dbReference type="RefSeq" id="WP_277567816.1">
    <property type="nucleotide sequence ID" value="NZ_JAPDHZ010000006.1"/>
</dbReference>
<comment type="caution">
    <text evidence="2">The sequence shown here is derived from an EMBL/GenBank/DDBJ whole genome shotgun (WGS) entry which is preliminary data.</text>
</comment>
<evidence type="ECO:0000256" key="1">
    <source>
        <dbReference type="SAM" id="Phobius"/>
    </source>
</evidence>
<feature type="transmembrane region" description="Helical" evidence="1">
    <location>
        <begin position="6"/>
        <end position="26"/>
    </location>
</feature>
<dbReference type="EMBL" id="JAPDHZ010000006">
    <property type="protein sequence ID" value="MDG0794040.1"/>
    <property type="molecule type" value="Genomic_DNA"/>
</dbReference>
<organism evidence="2 3">
    <name type="scientific">Cohnella ginsengisoli</name>
    <dbReference type="NCBI Taxonomy" id="425004"/>
    <lineage>
        <taxon>Bacteria</taxon>
        <taxon>Bacillati</taxon>
        <taxon>Bacillota</taxon>
        <taxon>Bacilli</taxon>
        <taxon>Bacillales</taxon>
        <taxon>Paenibacillaceae</taxon>
        <taxon>Cohnella</taxon>
    </lineage>
</organism>
<sequence>MSQYNTLGLLILVLAFMGVVAGEWLSGADMMTLVKPVSHLKLVTSKWASLLTLTFASFVLGYAGTWYYTDILIGDVALSAVAQSCLVYAVWLTLAVTITLFF</sequence>
<feature type="transmembrane region" description="Helical" evidence="1">
    <location>
        <begin position="47"/>
        <end position="68"/>
    </location>
</feature>
<protein>
    <submittedName>
        <fullName evidence="2">Uncharacterized protein</fullName>
    </submittedName>
</protein>
<dbReference type="Proteomes" id="UP001153387">
    <property type="component" value="Unassembled WGS sequence"/>
</dbReference>
<feature type="transmembrane region" description="Helical" evidence="1">
    <location>
        <begin position="80"/>
        <end position="101"/>
    </location>
</feature>
<evidence type="ECO:0000313" key="3">
    <source>
        <dbReference type="Proteomes" id="UP001153387"/>
    </source>
</evidence>
<keyword evidence="1" id="KW-0472">Membrane</keyword>
<reference evidence="2 3" key="1">
    <citation type="submission" date="2022-10" db="EMBL/GenBank/DDBJ databases">
        <title>Comparative genomic analysis of Cohnella hashimotonis sp. nov., isolated from the International Space Station.</title>
        <authorList>
            <person name="Simpson A."/>
            <person name="Venkateswaran K."/>
        </authorList>
    </citation>
    <scope>NUCLEOTIDE SEQUENCE [LARGE SCALE GENOMIC DNA]</scope>
    <source>
        <strain evidence="2 3">DSM 18997</strain>
    </source>
</reference>
<evidence type="ECO:0000313" key="2">
    <source>
        <dbReference type="EMBL" id="MDG0794040.1"/>
    </source>
</evidence>
<accession>A0A9X4KQW6</accession>
<keyword evidence="3" id="KW-1185">Reference proteome</keyword>
<gene>
    <name evidence="2" type="ORF">OMP38_26855</name>
</gene>
<keyword evidence="1" id="KW-1133">Transmembrane helix</keyword>
<name>A0A9X4KQW6_9BACL</name>